<sequence length="124" mass="13135">MSETLRALKAESLVKVTTNQPTTELFWRVAEVWPSRRTSLAGVPGPGMRHVNEALHLGVDDIESTAGWALTDTLAAAAYGAPVAARADQPADYFVPTEALVRRARTLLGVAPGAGEARATVRVA</sequence>
<dbReference type="EMBL" id="JAAGLU010000718">
    <property type="protein sequence ID" value="NEC93322.1"/>
    <property type="molecule type" value="Genomic_DNA"/>
</dbReference>
<evidence type="ECO:0000313" key="1">
    <source>
        <dbReference type="EMBL" id="NEC93322.1"/>
    </source>
</evidence>
<proteinExistence type="predicted"/>
<dbReference type="RefSeq" id="WP_203733191.1">
    <property type="nucleotide sequence ID" value="NZ_JAAGLU010000718.1"/>
</dbReference>
<organism evidence="1">
    <name type="scientific">Streptomyces sp. SID12501</name>
    <dbReference type="NCBI Taxonomy" id="2706042"/>
    <lineage>
        <taxon>Bacteria</taxon>
        <taxon>Bacillati</taxon>
        <taxon>Actinomycetota</taxon>
        <taxon>Actinomycetes</taxon>
        <taxon>Kitasatosporales</taxon>
        <taxon>Streptomycetaceae</taxon>
        <taxon>Streptomyces</taxon>
    </lineage>
</organism>
<protein>
    <submittedName>
        <fullName evidence="1">Transcriptional regulator</fullName>
    </submittedName>
</protein>
<dbReference type="AlphaFoldDB" id="A0A6B3CAG6"/>
<name>A0A6B3CAG6_9ACTN</name>
<gene>
    <name evidence="1" type="ORF">G3I71_48090</name>
</gene>
<accession>A0A6B3CAG6</accession>
<feature type="non-terminal residue" evidence="1">
    <location>
        <position position="124"/>
    </location>
</feature>
<comment type="caution">
    <text evidence="1">The sequence shown here is derived from an EMBL/GenBank/DDBJ whole genome shotgun (WGS) entry which is preliminary data.</text>
</comment>
<reference evidence="1" key="1">
    <citation type="submission" date="2020-01" db="EMBL/GenBank/DDBJ databases">
        <title>Insect and environment-associated Actinomycetes.</title>
        <authorList>
            <person name="Currrie C."/>
            <person name="Chevrette M."/>
            <person name="Carlson C."/>
            <person name="Stubbendieck R."/>
            <person name="Wendt-Pienkowski E."/>
        </authorList>
    </citation>
    <scope>NUCLEOTIDE SEQUENCE</scope>
    <source>
        <strain evidence="1">SID12501</strain>
    </source>
</reference>